<dbReference type="InterPro" id="IPR036188">
    <property type="entry name" value="FAD/NAD-bd_sf"/>
</dbReference>
<dbReference type="PANTHER" id="PTHR43539:SF78">
    <property type="entry name" value="FLAVIN-CONTAINING MONOOXYGENASE"/>
    <property type="match status" value="1"/>
</dbReference>
<dbReference type="SUPFAM" id="SSF51905">
    <property type="entry name" value="FAD/NAD(P)-binding domain"/>
    <property type="match status" value="2"/>
</dbReference>
<dbReference type="EMBL" id="JBAGLP010000118">
    <property type="protein sequence ID" value="MEG3616125.1"/>
    <property type="molecule type" value="Genomic_DNA"/>
</dbReference>
<evidence type="ECO:0000256" key="1">
    <source>
        <dbReference type="ARBA" id="ARBA00023002"/>
    </source>
</evidence>
<sequence length="354" mass="38353">MTERPETLVIGAGQAGLSTAYHLQARGREALVVDASDRVGDTWRRHYDSLRLFTPRRIIGLPGSPFPGDRKSVPTKDEVADYLAAYAARHGLAVRTGVTVERVVRHDDGFRADTTDGPIHADHVVVATGKAWHPRVPSFASELGDDIVQLHSADYQRPSQLSAGRVLVVGAAVSGGDIAVETSRTHPTTLCGRVTGHMPFRSNGPLTPLIPFIGNRLLSMRSPLGRRYRAAERDHGQPLPVELVRSIRGIPDDRLEWTDDRVVGVQDGLPMTASGRVLDVANVIWCTGYRHDYTWIEPLVTDDAGWPEQVDGAATGSPGLFFVGLPFQSAYGSGFLYGVGRDAAKVAAQIDRGV</sequence>
<gene>
    <name evidence="2" type="ORF">V5O49_13400</name>
</gene>
<dbReference type="InterPro" id="IPR050982">
    <property type="entry name" value="Auxin_biosynth/cation_transpt"/>
</dbReference>
<accession>A0ABU7Z9C1</accession>
<dbReference type="PANTHER" id="PTHR43539">
    <property type="entry name" value="FLAVIN-BINDING MONOOXYGENASE-LIKE PROTEIN (AFU_ORTHOLOGUE AFUA_4G09220)"/>
    <property type="match status" value="1"/>
</dbReference>
<protein>
    <submittedName>
        <fullName evidence="2">FAD-dependent oxidoreductase</fullName>
    </submittedName>
</protein>
<proteinExistence type="predicted"/>
<keyword evidence="1" id="KW-0560">Oxidoreductase</keyword>
<dbReference type="Pfam" id="PF13738">
    <property type="entry name" value="Pyr_redox_3"/>
    <property type="match status" value="1"/>
</dbReference>
<reference evidence="2" key="2">
    <citation type="submission" date="2024-02" db="EMBL/GenBank/DDBJ databases">
        <authorList>
            <person name="Prathaban M."/>
            <person name="Mythili R."/>
            <person name="Sharmila Devi N."/>
            <person name="Sobanaa M."/>
            <person name="Prathiviraj R."/>
            <person name="Selvin J."/>
        </authorList>
    </citation>
    <scope>NUCLEOTIDE SEQUENCE</scope>
    <source>
        <strain evidence="2">MP1014</strain>
    </source>
</reference>
<dbReference type="RefSeq" id="WP_332902636.1">
    <property type="nucleotide sequence ID" value="NZ_JBAGLP010000118.1"/>
</dbReference>
<reference evidence="2" key="1">
    <citation type="journal article" date="2024" name="Antonie Van Leeuwenhoek">
        <title>Isoptericola haloaureus sp. nov., a dimorphic actinobacterium isolated from mangrove sediments of southeast India, implicating biosaline agricultural significance through nitrogen fixation and salt tolerance genes.</title>
        <authorList>
            <person name="Prathaban M."/>
            <person name="Prathiviraj R."/>
            <person name="Ravichandran M."/>
            <person name="Natarajan S.D."/>
            <person name="Sobanaa M."/>
            <person name="Hari Krishna Kumar S."/>
            <person name="Chandrasekar V."/>
            <person name="Selvin J."/>
        </authorList>
    </citation>
    <scope>NUCLEOTIDE SEQUENCE</scope>
    <source>
        <strain evidence="2">MP1014</strain>
    </source>
</reference>
<dbReference type="Gene3D" id="3.50.50.60">
    <property type="entry name" value="FAD/NAD(P)-binding domain"/>
    <property type="match status" value="1"/>
</dbReference>
<organism evidence="2 3">
    <name type="scientific">Isoptericola haloaureus</name>
    <dbReference type="NCBI Taxonomy" id="1542902"/>
    <lineage>
        <taxon>Bacteria</taxon>
        <taxon>Bacillati</taxon>
        <taxon>Actinomycetota</taxon>
        <taxon>Actinomycetes</taxon>
        <taxon>Micrococcales</taxon>
        <taxon>Promicromonosporaceae</taxon>
        <taxon>Isoptericola</taxon>
    </lineage>
</organism>
<keyword evidence="3" id="KW-1185">Reference proteome</keyword>
<dbReference type="Proteomes" id="UP001310387">
    <property type="component" value="Unassembled WGS sequence"/>
</dbReference>
<comment type="caution">
    <text evidence="2">The sequence shown here is derived from an EMBL/GenBank/DDBJ whole genome shotgun (WGS) entry which is preliminary data.</text>
</comment>
<evidence type="ECO:0000313" key="3">
    <source>
        <dbReference type="Proteomes" id="UP001310387"/>
    </source>
</evidence>
<name>A0ABU7Z9C1_9MICO</name>
<evidence type="ECO:0000313" key="2">
    <source>
        <dbReference type="EMBL" id="MEG3616125.1"/>
    </source>
</evidence>